<evidence type="ECO:0000313" key="2">
    <source>
        <dbReference type="EMBL" id="KAH8700168.1"/>
    </source>
</evidence>
<protein>
    <submittedName>
        <fullName evidence="2">Uncharacterized protein</fullName>
    </submittedName>
</protein>
<dbReference type="AlphaFoldDB" id="A0AAD4KSL9"/>
<gene>
    <name evidence="2" type="ORF">BGW36DRAFT_425003</name>
</gene>
<organism evidence="2 3">
    <name type="scientific">Talaromyces proteolyticus</name>
    <dbReference type="NCBI Taxonomy" id="1131652"/>
    <lineage>
        <taxon>Eukaryota</taxon>
        <taxon>Fungi</taxon>
        <taxon>Dikarya</taxon>
        <taxon>Ascomycota</taxon>
        <taxon>Pezizomycotina</taxon>
        <taxon>Eurotiomycetes</taxon>
        <taxon>Eurotiomycetidae</taxon>
        <taxon>Eurotiales</taxon>
        <taxon>Trichocomaceae</taxon>
        <taxon>Talaromyces</taxon>
        <taxon>Talaromyces sect. Bacilispori</taxon>
    </lineage>
</organism>
<sequence>MENLAAFLRMVQTEADHTNEANANAFAQALARFEALRNELSSVNEAQETLNGISNLLHNDNMRPEDIYNSEDDPTTVWIKEGLYRTIQNVSWRRMQRATVALRKLDINEPQWIQRLERLQNTKKLEDCQWMLQKSIRRYERALRKLNEVELELNMATTEAPLIQADAIPARTVWNFHIQDRTPQHQQPQHQPGVSQLAWSWIQEEDPVEFSPENPGPLPALPDVFDVFINAGGSFVFQFRDEDGLCKARITDTKGNVVRYGQAFYFLKKPYRMFLYEGISKEVRVTIPPEITAFDDTLLRRYRSMTIGLVADRSGPTWNSQTRAVRTAGRPAKLQIRYYPSDAETPTSFIVSHSNQGISRDNVVTGHTLTREFEENMKEELTEIWNAQYTAYKDDWQKAFEIWCEKRAEWEWTFFVRAREVWWKILWPHDLTIHDLRTVTKSQALIPWDDPDPTDAYSFNANGSRRFIEIRMADAEDNLADGDD</sequence>
<keyword evidence="1" id="KW-0175">Coiled coil</keyword>
<feature type="coiled-coil region" evidence="1">
    <location>
        <begin position="132"/>
        <end position="159"/>
    </location>
</feature>
<dbReference type="GeneID" id="70250336"/>
<accession>A0AAD4KSL9</accession>
<keyword evidence="3" id="KW-1185">Reference proteome</keyword>
<dbReference type="Proteomes" id="UP001201262">
    <property type="component" value="Unassembled WGS sequence"/>
</dbReference>
<dbReference type="EMBL" id="JAJTJA010000004">
    <property type="protein sequence ID" value="KAH8700168.1"/>
    <property type="molecule type" value="Genomic_DNA"/>
</dbReference>
<evidence type="ECO:0000256" key="1">
    <source>
        <dbReference type="SAM" id="Coils"/>
    </source>
</evidence>
<comment type="caution">
    <text evidence="2">The sequence shown here is derived from an EMBL/GenBank/DDBJ whole genome shotgun (WGS) entry which is preliminary data.</text>
</comment>
<proteinExistence type="predicted"/>
<reference evidence="2" key="1">
    <citation type="submission" date="2021-12" db="EMBL/GenBank/DDBJ databases">
        <title>Convergent genome expansion in fungi linked to evolution of root-endophyte symbiosis.</title>
        <authorList>
            <consortium name="DOE Joint Genome Institute"/>
            <person name="Ke Y.-H."/>
            <person name="Bonito G."/>
            <person name="Liao H.-L."/>
            <person name="Looney B."/>
            <person name="Rojas-Flechas A."/>
            <person name="Nash J."/>
            <person name="Hameed K."/>
            <person name="Schadt C."/>
            <person name="Martin F."/>
            <person name="Crous P.W."/>
            <person name="Miettinen O."/>
            <person name="Magnuson J.K."/>
            <person name="Labbe J."/>
            <person name="Jacobson D."/>
            <person name="Doktycz M.J."/>
            <person name="Veneault-Fourrey C."/>
            <person name="Kuo A."/>
            <person name="Mondo S."/>
            <person name="Calhoun S."/>
            <person name="Riley R."/>
            <person name="Ohm R."/>
            <person name="LaButti K."/>
            <person name="Andreopoulos B."/>
            <person name="Pangilinan J."/>
            <person name="Nolan M."/>
            <person name="Tritt A."/>
            <person name="Clum A."/>
            <person name="Lipzen A."/>
            <person name="Daum C."/>
            <person name="Barry K."/>
            <person name="Grigoriev I.V."/>
            <person name="Vilgalys R."/>
        </authorList>
    </citation>
    <scope>NUCLEOTIDE SEQUENCE</scope>
    <source>
        <strain evidence="2">PMI_201</strain>
    </source>
</reference>
<name>A0AAD4KSL9_9EURO</name>
<dbReference type="RefSeq" id="XP_046073874.1">
    <property type="nucleotide sequence ID" value="XM_046220049.1"/>
</dbReference>
<evidence type="ECO:0000313" key="3">
    <source>
        <dbReference type="Proteomes" id="UP001201262"/>
    </source>
</evidence>